<accession>A0AAW1SB37</accession>
<dbReference type="InterPro" id="IPR041121">
    <property type="entry name" value="SDH_C"/>
</dbReference>
<keyword evidence="8" id="KW-1185">Reference proteome</keyword>
<protein>
    <recommendedName>
        <fullName evidence="9">Shikimate dehydrogenase (NADP(+))</fullName>
    </recommendedName>
</protein>
<evidence type="ECO:0000256" key="3">
    <source>
        <dbReference type="SAM" id="MobiDB-lite"/>
    </source>
</evidence>
<dbReference type="InterPro" id="IPR022893">
    <property type="entry name" value="Shikimate_DH_fam"/>
</dbReference>
<comment type="caution">
    <text evidence="7">The sequence shown here is derived from an EMBL/GenBank/DDBJ whole genome shotgun (WGS) entry which is preliminary data.</text>
</comment>
<dbReference type="InterPro" id="IPR013708">
    <property type="entry name" value="Shikimate_DH-bd_N"/>
</dbReference>
<dbReference type="Gene3D" id="3.20.20.70">
    <property type="entry name" value="Aldolase class I"/>
    <property type="match status" value="1"/>
</dbReference>
<dbReference type="SUPFAM" id="SSF53223">
    <property type="entry name" value="Aminoacid dehydrogenase-like, N-terminal domain"/>
    <property type="match status" value="1"/>
</dbReference>
<name>A0AAW1SB37_9CHLO</name>
<dbReference type="Gene3D" id="3.40.50.10860">
    <property type="entry name" value="Leucine Dehydrogenase, chain A, domain 1"/>
    <property type="match status" value="1"/>
</dbReference>
<keyword evidence="1" id="KW-0456">Lyase</keyword>
<organism evidence="7 8">
    <name type="scientific">Apatococcus lobatus</name>
    <dbReference type="NCBI Taxonomy" id="904363"/>
    <lineage>
        <taxon>Eukaryota</taxon>
        <taxon>Viridiplantae</taxon>
        <taxon>Chlorophyta</taxon>
        <taxon>core chlorophytes</taxon>
        <taxon>Trebouxiophyceae</taxon>
        <taxon>Chlorellales</taxon>
        <taxon>Chlorellaceae</taxon>
        <taxon>Apatococcus</taxon>
    </lineage>
</organism>
<dbReference type="InterPro" id="IPR046346">
    <property type="entry name" value="Aminoacid_DH-like_N_sf"/>
</dbReference>
<feature type="domain" description="Shikimate dehydrogenase substrate binding N-terminal" evidence="5">
    <location>
        <begin position="271"/>
        <end position="351"/>
    </location>
</feature>
<dbReference type="SUPFAM" id="SSF51735">
    <property type="entry name" value="NAD(P)-binding Rossmann-fold domains"/>
    <property type="match status" value="1"/>
</dbReference>
<dbReference type="SUPFAM" id="SSF51569">
    <property type="entry name" value="Aldolase"/>
    <property type="match status" value="1"/>
</dbReference>
<evidence type="ECO:0000259" key="6">
    <source>
        <dbReference type="Pfam" id="PF18317"/>
    </source>
</evidence>
<dbReference type="InterPro" id="IPR036291">
    <property type="entry name" value="NAD(P)-bd_dom_sf"/>
</dbReference>
<evidence type="ECO:0000256" key="1">
    <source>
        <dbReference type="ARBA" id="ARBA00023239"/>
    </source>
</evidence>
<gene>
    <name evidence="7" type="ORF">WJX74_009819</name>
</gene>
<dbReference type="FunFam" id="3.20.20.70:FF:000047">
    <property type="entry name" value="3-dehydroquinate dehydratase"/>
    <property type="match status" value="1"/>
</dbReference>
<dbReference type="AlphaFoldDB" id="A0AAW1SB37"/>
<evidence type="ECO:0000313" key="8">
    <source>
        <dbReference type="Proteomes" id="UP001438707"/>
    </source>
</evidence>
<dbReference type="GO" id="GO:0009423">
    <property type="term" value="P:chorismate biosynthetic process"/>
    <property type="evidence" value="ECO:0007669"/>
    <property type="project" value="TreeGrafter"/>
</dbReference>
<dbReference type="NCBIfam" id="TIGR01093">
    <property type="entry name" value="aroD"/>
    <property type="match status" value="1"/>
</dbReference>
<dbReference type="GO" id="GO:0003855">
    <property type="term" value="F:3-dehydroquinate dehydratase activity"/>
    <property type="evidence" value="ECO:0007669"/>
    <property type="project" value="InterPro"/>
</dbReference>
<dbReference type="CDD" id="cd01065">
    <property type="entry name" value="NAD_bind_Shikimate_DH"/>
    <property type="match status" value="1"/>
</dbReference>
<dbReference type="GO" id="GO:0004764">
    <property type="term" value="F:shikimate 3-dehydrogenase (NADP+) activity"/>
    <property type="evidence" value="ECO:0007669"/>
    <property type="project" value="InterPro"/>
</dbReference>
<dbReference type="HAMAP" id="MF_00222">
    <property type="entry name" value="Shikimate_DH_AroE"/>
    <property type="match status" value="1"/>
</dbReference>
<evidence type="ECO:0000256" key="2">
    <source>
        <dbReference type="ARBA" id="ARBA00023270"/>
    </source>
</evidence>
<evidence type="ECO:0000259" key="5">
    <source>
        <dbReference type="Pfam" id="PF08501"/>
    </source>
</evidence>
<dbReference type="Pfam" id="PF01487">
    <property type="entry name" value="DHquinase_I"/>
    <property type="match status" value="1"/>
</dbReference>
<dbReference type="Proteomes" id="UP001438707">
    <property type="component" value="Unassembled WGS sequence"/>
</dbReference>
<proteinExistence type="inferred from homology"/>
<sequence>MRQSKIVRGASSVQQTSGAAAVAAPNTANTTVSQHKTLLCVAVTASQTTEALRQVRQATEAGADSVELRLDFLEDFEASTTLELLLGSCNLPAIVTYRAGWEGGKHEGSEDDRLAVLRDAVRLGAAYVDVELKAARNFFAGLHRTESSNTKIILSSHDYQGTPDNASLDVTIREMFTAGADIAKVATTAQDIGDALRILRLPGRATGPVIALAMGEKGLVSRLLAGKFGGFLTFGRLEGGLGSAPGQPLLSELQGMYHVQSQQSSTKVLGVIGNPVSHSKSPALHNAALQAAGVNSVYVPLLVDDLPAFLRGCPEVDFAGFSVTIPHKVTALACADEVDPVAARIGALNTLVRSLDGRLKGFNTDWSAAIGAIEQGLSEQQGTAGPLSDAQPSSSPPQQESKRIASNDAAGTSGTSPLNRLRVVVLGAGGAGRALAFGAADKGAQVIIANRNLEKAQALAAAIGPDVEVVLPDAIISGKVLGDVLINTTSIGMHPLEDASPGPRSGLEGYKLVFDAVYTPIETLLLKEAAAAGCKTVSGLEMFVGQAAQQYELFNGSQAPVELLRQAVLHSMVTK</sequence>
<evidence type="ECO:0000313" key="7">
    <source>
        <dbReference type="EMBL" id="KAK9843286.1"/>
    </source>
</evidence>
<keyword evidence="2" id="KW-0704">Schiff base</keyword>
<evidence type="ECO:0008006" key="9">
    <source>
        <dbReference type="Google" id="ProtNLM"/>
    </source>
</evidence>
<dbReference type="PANTHER" id="PTHR21089">
    <property type="entry name" value="SHIKIMATE DEHYDROGENASE"/>
    <property type="match status" value="1"/>
</dbReference>
<dbReference type="InterPro" id="IPR028939">
    <property type="entry name" value="P5C_Rdtase_cat_N"/>
</dbReference>
<dbReference type="Pfam" id="PF03807">
    <property type="entry name" value="F420_oxidored"/>
    <property type="match status" value="1"/>
</dbReference>
<feature type="region of interest" description="Disordered" evidence="3">
    <location>
        <begin position="381"/>
        <end position="414"/>
    </location>
</feature>
<dbReference type="InterPro" id="IPR013785">
    <property type="entry name" value="Aldolase_TIM"/>
</dbReference>
<dbReference type="CDD" id="cd00502">
    <property type="entry name" value="DHQase_I"/>
    <property type="match status" value="1"/>
</dbReference>
<dbReference type="Pfam" id="PF18317">
    <property type="entry name" value="SDH_C"/>
    <property type="match status" value="1"/>
</dbReference>
<evidence type="ECO:0000259" key="4">
    <source>
        <dbReference type="Pfam" id="PF03807"/>
    </source>
</evidence>
<reference evidence="7 8" key="1">
    <citation type="journal article" date="2024" name="Nat. Commun.">
        <title>Phylogenomics reveals the evolutionary origins of lichenization in chlorophyte algae.</title>
        <authorList>
            <person name="Puginier C."/>
            <person name="Libourel C."/>
            <person name="Otte J."/>
            <person name="Skaloud P."/>
            <person name="Haon M."/>
            <person name="Grisel S."/>
            <person name="Petersen M."/>
            <person name="Berrin J.G."/>
            <person name="Delaux P.M."/>
            <person name="Dal Grande F."/>
            <person name="Keller J."/>
        </authorList>
    </citation>
    <scope>NUCLEOTIDE SEQUENCE [LARGE SCALE GENOMIC DNA]</scope>
    <source>
        <strain evidence="7 8">SAG 2145</strain>
    </source>
</reference>
<dbReference type="EMBL" id="JALJOS010000002">
    <property type="protein sequence ID" value="KAK9843286.1"/>
    <property type="molecule type" value="Genomic_DNA"/>
</dbReference>
<feature type="domain" description="Pyrroline-5-carboxylate reductase catalytic N-terminal" evidence="4">
    <location>
        <begin position="422"/>
        <end position="469"/>
    </location>
</feature>
<dbReference type="GO" id="GO:0019632">
    <property type="term" value="P:shikimate metabolic process"/>
    <property type="evidence" value="ECO:0007669"/>
    <property type="project" value="TreeGrafter"/>
</dbReference>
<dbReference type="Gene3D" id="3.40.50.720">
    <property type="entry name" value="NAD(P)-binding Rossmann-like Domain"/>
    <property type="match status" value="1"/>
</dbReference>
<dbReference type="Pfam" id="PF08501">
    <property type="entry name" value="Shikimate_dh_N"/>
    <property type="match status" value="1"/>
</dbReference>
<feature type="domain" description="SDH C-terminal" evidence="6">
    <location>
        <begin position="539"/>
        <end position="569"/>
    </location>
</feature>
<dbReference type="HAMAP" id="MF_00214">
    <property type="entry name" value="AroD"/>
    <property type="match status" value="1"/>
</dbReference>
<dbReference type="InterPro" id="IPR001381">
    <property type="entry name" value="DHquinase_I"/>
</dbReference>
<dbReference type="PANTHER" id="PTHR21089:SF1">
    <property type="entry name" value="BIFUNCTIONAL 3-DEHYDROQUINATE DEHYDRATASE_SHIKIMATE DEHYDROGENASE, CHLOROPLASTIC"/>
    <property type="match status" value="1"/>
</dbReference>